<dbReference type="Gene3D" id="2.60.120.920">
    <property type="match status" value="1"/>
</dbReference>
<dbReference type="Pfam" id="PF00622">
    <property type="entry name" value="SPRY"/>
    <property type="match status" value="1"/>
</dbReference>
<dbReference type="Proteomes" id="UP000694580">
    <property type="component" value="Chromosome 1"/>
</dbReference>
<dbReference type="SMART" id="SM00449">
    <property type="entry name" value="SPRY"/>
    <property type="match status" value="1"/>
</dbReference>
<dbReference type="InterPro" id="IPR006574">
    <property type="entry name" value="PRY"/>
</dbReference>
<reference evidence="2" key="3">
    <citation type="submission" date="2025-09" db="UniProtKB">
        <authorList>
            <consortium name="Ensembl"/>
        </authorList>
    </citation>
    <scope>IDENTIFICATION</scope>
</reference>
<evidence type="ECO:0000259" key="1">
    <source>
        <dbReference type="PROSITE" id="PS50188"/>
    </source>
</evidence>
<evidence type="ECO:0000313" key="2">
    <source>
        <dbReference type="Ensembl" id="ENSDCDP00010011114.1"/>
    </source>
</evidence>
<dbReference type="InterPro" id="IPR003877">
    <property type="entry name" value="SPRY_dom"/>
</dbReference>
<dbReference type="AlphaFoldDB" id="A0AAY4AQK5"/>
<dbReference type="InterPro" id="IPR001870">
    <property type="entry name" value="B30.2/SPRY"/>
</dbReference>
<organism evidence="2 3">
    <name type="scientific">Denticeps clupeoides</name>
    <name type="common">denticle herring</name>
    <dbReference type="NCBI Taxonomy" id="299321"/>
    <lineage>
        <taxon>Eukaryota</taxon>
        <taxon>Metazoa</taxon>
        <taxon>Chordata</taxon>
        <taxon>Craniata</taxon>
        <taxon>Vertebrata</taxon>
        <taxon>Euteleostomi</taxon>
        <taxon>Actinopterygii</taxon>
        <taxon>Neopterygii</taxon>
        <taxon>Teleostei</taxon>
        <taxon>Clupei</taxon>
        <taxon>Clupeiformes</taxon>
        <taxon>Denticipitoidei</taxon>
        <taxon>Denticipitidae</taxon>
        <taxon>Denticeps</taxon>
    </lineage>
</organism>
<dbReference type="CDD" id="cd13733">
    <property type="entry name" value="SPRY_PRY_C-I_1"/>
    <property type="match status" value="1"/>
</dbReference>
<dbReference type="SMART" id="SM00589">
    <property type="entry name" value="PRY"/>
    <property type="match status" value="1"/>
</dbReference>
<feature type="domain" description="B30.2/SPRY" evidence="1">
    <location>
        <begin position="17"/>
        <end position="209"/>
    </location>
</feature>
<dbReference type="PANTHER" id="PTHR24103">
    <property type="entry name" value="E3 UBIQUITIN-PROTEIN LIGASE TRIM"/>
    <property type="match status" value="1"/>
</dbReference>
<accession>A0AAY4AQK5</accession>
<dbReference type="InterPro" id="IPR013320">
    <property type="entry name" value="ConA-like_dom_sf"/>
</dbReference>
<dbReference type="SUPFAM" id="SSF49899">
    <property type="entry name" value="Concanavalin A-like lectins/glucanases"/>
    <property type="match status" value="1"/>
</dbReference>
<protein>
    <recommendedName>
        <fullName evidence="1">B30.2/SPRY domain-containing protein</fullName>
    </recommendedName>
</protein>
<evidence type="ECO:0000313" key="3">
    <source>
        <dbReference type="Proteomes" id="UP000694580"/>
    </source>
</evidence>
<proteinExistence type="predicted"/>
<dbReference type="Pfam" id="PF13765">
    <property type="entry name" value="PRY"/>
    <property type="match status" value="1"/>
</dbReference>
<name>A0AAY4AQK5_9TELE</name>
<sequence>FEMNVLVSSRLCSGTLRYIPNSENTLTLRCFSPSADVTLDPMTNHPWLNLSQDHKKVQEGISEAEVPFSPQRFDSWPCVLGWEGFISGRHYWEVDLANNGYWRVGVTTATSQRHGRFPMCPSKGYWTLWRSTRQFYACTQPETALPLTLVPRKLGIYLDYEEGQISFYNAENKSHIYTFMGHFREKLYPFFAPLDGRTLMTLTSPTMATVL</sequence>
<dbReference type="InterPro" id="IPR050143">
    <property type="entry name" value="TRIM/RBCC"/>
</dbReference>
<keyword evidence="3" id="KW-1185">Reference proteome</keyword>
<dbReference type="InterPro" id="IPR043136">
    <property type="entry name" value="B30.2/SPRY_sf"/>
</dbReference>
<dbReference type="PRINTS" id="PR01407">
    <property type="entry name" value="BUTYPHLNCDUF"/>
</dbReference>
<dbReference type="Ensembl" id="ENSDCDT00010011632.1">
    <property type="protein sequence ID" value="ENSDCDP00010011114.1"/>
    <property type="gene ID" value="ENSDCDG00010004911.1"/>
</dbReference>
<reference evidence="2" key="2">
    <citation type="submission" date="2025-08" db="UniProtKB">
        <authorList>
            <consortium name="Ensembl"/>
        </authorList>
    </citation>
    <scope>IDENTIFICATION</scope>
</reference>
<dbReference type="FunFam" id="2.60.120.920:FF:000004">
    <property type="entry name" value="Butyrophilin subfamily 1 member A1"/>
    <property type="match status" value="1"/>
</dbReference>
<dbReference type="PROSITE" id="PS50188">
    <property type="entry name" value="B302_SPRY"/>
    <property type="match status" value="1"/>
</dbReference>
<reference evidence="2 3" key="1">
    <citation type="submission" date="2020-06" db="EMBL/GenBank/DDBJ databases">
        <authorList>
            <consortium name="Wellcome Sanger Institute Data Sharing"/>
        </authorList>
    </citation>
    <scope>NUCLEOTIDE SEQUENCE [LARGE SCALE GENOMIC DNA]</scope>
</reference>
<dbReference type="GeneTree" id="ENSGT00940000163587"/>
<dbReference type="InterPro" id="IPR003879">
    <property type="entry name" value="Butyrophylin_SPRY"/>
</dbReference>